<evidence type="ECO:0000256" key="9">
    <source>
        <dbReference type="ARBA" id="ARBA00023211"/>
    </source>
</evidence>
<dbReference type="GO" id="GO:0030145">
    <property type="term" value="F:manganese ion binding"/>
    <property type="evidence" value="ECO:0007669"/>
    <property type="project" value="InterPro"/>
</dbReference>
<feature type="domain" description="Aminopeptidase P N-terminal" evidence="11">
    <location>
        <begin position="6"/>
        <end position="144"/>
    </location>
</feature>
<evidence type="ECO:0000256" key="8">
    <source>
        <dbReference type="ARBA" id="ARBA00023049"/>
    </source>
</evidence>
<evidence type="ECO:0000256" key="2">
    <source>
        <dbReference type="ARBA" id="ARBA00001936"/>
    </source>
</evidence>
<protein>
    <recommendedName>
        <fullName evidence="4">Xaa-Pro aminopeptidase</fullName>
        <ecNumber evidence="4">3.4.11.9</ecNumber>
    </recommendedName>
</protein>
<evidence type="ECO:0000259" key="11">
    <source>
        <dbReference type="SMART" id="SM01011"/>
    </source>
</evidence>
<dbReference type="EMBL" id="JAHESF010000032">
    <property type="protein sequence ID" value="MBT1699952.1"/>
    <property type="molecule type" value="Genomic_DNA"/>
</dbReference>
<dbReference type="SUPFAM" id="SSF53092">
    <property type="entry name" value="Creatinase/prolidase N-terminal domain"/>
    <property type="match status" value="1"/>
</dbReference>
<comment type="cofactor">
    <cofactor evidence="2">
        <name>Mn(2+)</name>
        <dbReference type="ChEBI" id="CHEBI:29035"/>
    </cofactor>
</comment>
<reference evidence="12 13" key="1">
    <citation type="submission" date="2021-05" db="EMBL/GenBank/DDBJ databases">
        <title>A Polyphasic approach of four new species of the genus Ohtaekwangia: Ohtaekwangia histidinii sp. nov., Ohtaekwangia cretensis sp. nov., Ohtaekwangia indiensis sp. nov., Ohtaekwangia reichenbachii sp. nov. from diverse environment.</title>
        <authorList>
            <person name="Octaviana S."/>
        </authorList>
    </citation>
    <scope>NUCLEOTIDE SEQUENCE [LARGE SCALE GENOMIC DNA]</scope>
    <source>
        <strain evidence="12 13">PWU4</strain>
    </source>
</reference>
<gene>
    <name evidence="12" type="ORF">KK083_23905</name>
</gene>
<evidence type="ECO:0000256" key="1">
    <source>
        <dbReference type="ARBA" id="ARBA00001424"/>
    </source>
</evidence>
<dbReference type="RefSeq" id="WP_254168229.1">
    <property type="nucleotide sequence ID" value="NZ_JAHESF010000032.1"/>
</dbReference>
<dbReference type="Proteomes" id="UP001319200">
    <property type="component" value="Unassembled WGS sequence"/>
</dbReference>
<proteinExistence type="inferred from homology"/>
<dbReference type="SMART" id="SM01011">
    <property type="entry name" value="AMP_N"/>
    <property type="match status" value="1"/>
</dbReference>
<dbReference type="InterPro" id="IPR007865">
    <property type="entry name" value="Aminopep_P_N"/>
</dbReference>
<comment type="similarity">
    <text evidence="3 10">Belongs to the peptidase M24B family.</text>
</comment>
<comment type="caution">
    <text evidence="12">The sequence shown here is derived from an EMBL/GenBank/DDBJ whole genome shotgun (WGS) entry which is preliminary data.</text>
</comment>
<dbReference type="GO" id="GO:0006508">
    <property type="term" value="P:proteolysis"/>
    <property type="evidence" value="ECO:0007669"/>
    <property type="project" value="UniProtKB-KW"/>
</dbReference>
<dbReference type="SUPFAM" id="SSF55920">
    <property type="entry name" value="Creatinase/aminopeptidase"/>
    <property type="match status" value="1"/>
</dbReference>
<dbReference type="Gene3D" id="3.40.350.10">
    <property type="entry name" value="Creatinase/prolidase N-terminal domain"/>
    <property type="match status" value="1"/>
</dbReference>
<dbReference type="AlphaFoldDB" id="A0AAP2GRS9"/>
<evidence type="ECO:0000256" key="7">
    <source>
        <dbReference type="ARBA" id="ARBA00022801"/>
    </source>
</evidence>
<dbReference type="InterPro" id="IPR000994">
    <property type="entry name" value="Pept_M24"/>
</dbReference>
<keyword evidence="6 10" id="KW-0479">Metal-binding</keyword>
<evidence type="ECO:0000256" key="10">
    <source>
        <dbReference type="RuleBase" id="RU000590"/>
    </source>
</evidence>
<dbReference type="Gene3D" id="3.90.230.10">
    <property type="entry name" value="Creatinase/methionine aminopeptidase superfamily"/>
    <property type="match status" value="1"/>
</dbReference>
<evidence type="ECO:0000313" key="12">
    <source>
        <dbReference type="EMBL" id="MBT1699952.1"/>
    </source>
</evidence>
<dbReference type="InterPro" id="IPR052433">
    <property type="entry name" value="X-Pro_dipept-like"/>
</dbReference>
<name>A0AAP2GRS9_9BACT</name>
<keyword evidence="9" id="KW-0464">Manganese</keyword>
<evidence type="ECO:0000256" key="6">
    <source>
        <dbReference type="ARBA" id="ARBA00022723"/>
    </source>
</evidence>
<keyword evidence="8" id="KW-0482">Metalloprotease</keyword>
<dbReference type="PROSITE" id="PS00491">
    <property type="entry name" value="PROLINE_PEPTIDASE"/>
    <property type="match status" value="1"/>
</dbReference>
<evidence type="ECO:0000256" key="4">
    <source>
        <dbReference type="ARBA" id="ARBA00012574"/>
    </source>
</evidence>
<dbReference type="Pfam" id="PF05195">
    <property type="entry name" value="AMP_N"/>
    <property type="match status" value="1"/>
</dbReference>
<accession>A0AAP2GRS9</accession>
<evidence type="ECO:0000313" key="13">
    <source>
        <dbReference type="Proteomes" id="UP001319200"/>
    </source>
</evidence>
<dbReference type="InterPro" id="IPR029149">
    <property type="entry name" value="Creatin/AminoP/Spt16_N"/>
</dbReference>
<dbReference type="InterPro" id="IPR036005">
    <property type="entry name" value="Creatinase/aminopeptidase-like"/>
</dbReference>
<dbReference type="EC" id="3.4.11.9" evidence="4"/>
<comment type="catalytic activity">
    <reaction evidence="1">
        <text>Release of any N-terminal amino acid, including proline, that is linked to proline, even from a dipeptide or tripeptide.</text>
        <dbReference type="EC" id="3.4.11.9"/>
    </reaction>
</comment>
<evidence type="ECO:0000256" key="3">
    <source>
        <dbReference type="ARBA" id="ARBA00008766"/>
    </source>
</evidence>
<dbReference type="PANTHER" id="PTHR43226">
    <property type="entry name" value="XAA-PRO AMINOPEPTIDASE 3"/>
    <property type="match status" value="1"/>
</dbReference>
<dbReference type="GO" id="GO:0070006">
    <property type="term" value="F:metalloaminopeptidase activity"/>
    <property type="evidence" value="ECO:0007669"/>
    <property type="project" value="InterPro"/>
</dbReference>
<keyword evidence="13" id="KW-1185">Reference proteome</keyword>
<dbReference type="PANTHER" id="PTHR43226:SF4">
    <property type="entry name" value="XAA-PRO AMINOPEPTIDASE 3"/>
    <property type="match status" value="1"/>
</dbReference>
<organism evidence="12 13">
    <name type="scientific">Chryseosolibacter histidini</name>
    <dbReference type="NCBI Taxonomy" id="2782349"/>
    <lineage>
        <taxon>Bacteria</taxon>
        <taxon>Pseudomonadati</taxon>
        <taxon>Bacteroidota</taxon>
        <taxon>Cytophagia</taxon>
        <taxon>Cytophagales</taxon>
        <taxon>Chryseotaleaceae</taxon>
        <taxon>Chryseosolibacter</taxon>
    </lineage>
</organism>
<keyword evidence="7" id="KW-0378">Hydrolase</keyword>
<dbReference type="Pfam" id="PF00557">
    <property type="entry name" value="Peptidase_M24"/>
    <property type="match status" value="1"/>
</dbReference>
<dbReference type="InterPro" id="IPR001131">
    <property type="entry name" value="Peptidase_M24B_aminopep-P_CS"/>
</dbReference>
<sequence length="433" mass="50356">MRYQKINQRLFTNNRKNLVKKLKGNAVVVVNANDIMPTNSDGTMRFRQNSDLFYLTGVDQEETVLVLCPDFPDEKYREVLFLRETSELIATWEGHKLTKEEARELTGIETVLWTTEFPKLFNTMMVMGDVERVYLNTNDHYRAEIAVDSRDNRFIKWCQQKYPLHKYERLAPIMHALRSVKSDEEIKLMQQACNITEQAFRRVLKFVKPGVMEYEIEAEYIHEFLRNGSRGFAYEPIIASGANSCVLHYIENNKPCKDGDVLLLDVGAEYANYNADLTRTIPVNGKFTKRQKEVYEAVLRVKRAATKMLKPGVVYFEYHKEVQKIMESELVGLKLIDRKDIKNQPKEKPLFTKYFMHGTGHQLGLDVHDVGNMYHKMQVGQVWTVEPGIYIKEEGLGVRIENNVVIRKNGVLDLMKNIPVEAEEIEDLMNERS</sequence>
<keyword evidence="12" id="KW-0031">Aminopeptidase</keyword>
<dbReference type="CDD" id="cd01087">
    <property type="entry name" value="Prolidase"/>
    <property type="match status" value="1"/>
</dbReference>
<keyword evidence="5" id="KW-0645">Protease</keyword>
<evidence type="ECO:0000256" key="5">
    <source>
        <dbReference type="ARBA" id="ARBA00022670"/>
    </source>
</evidence>